<reference evidence="2" key="1">
    <citation type="submission" date="2023-10" db="EMBL/GenBank/DDBJ databases">
        <title>Genome assembly of Pristionchus species.</title>
        <authorList>
            <person name="Yoshida K."/>
            <person name="Sommer R.J."/>
        </authorList>
    </citation>
    <scope>NUCLEOTIDE SEQUENCE</scope>
    <source>
        <strain evidence="2">RS0144</strain>
    </source>
</reference>
<accession>A0AAV5UCW3</accession>
<organism evidence="2 3">
    <name type="scientific">Pristionchus entomophagus</name>
    <dbReference type="NCBI Taxonomy" id="358040"/>
    <lineage>
        <taxon>Eukaryota</taxon>
        <taxon>Metazoa</taxon>
        <taxon>Ecdysozoa</taxon>
        <taxon>Nematoda</taxon>
        <taxon>Chromadorea</taxon>
        <taxon>Rhabditida</taxon>
        <taxon>Rhabditina</taxon>
        <taxon>Diplogasteromorpha</taxon>
        <taxon>Diplogasteroidea</taxon>
        <taxon>Neodiplogasteridae</taxon>
        <taxon>Pristionchus</taxon>
    </lineage>
</organism>
<feature type="chain" id="PRO_5043551620" evidence="1">
    <location>
        <begin position="39"/>
        <end position="82"/>
    </location>
</feature>
<sequence>YYSSCQCYHWNSPLPSMRRPTRLRWCLALLFLMEEALSGDTVDRLCIYSPFTLYCESSSCIQSETTSYKRRRSFFLSMGSSG</sequence>
<comment type="caution">
    <text evidence="2">The sequence shown here is derived from an EMBL/GenBank/DDBJ whole genome shotgun (WGS) entry which is preliminary data.</text>
</comment>
<proteinExistence type="predicted"/>
<evidence type="ECO:0000313" key="3">
    <source>
        <dbReference type="Proteomes" id="UP001432027"/>
    </source>
</evidence>
<keyword evidence="3" id="KW-1185">Reference proteome</keyword>
<dbReference type="AlphaFoldDB" id="A0AAV5UCW3"/>
<evidence type="ECO:0000256" key="1">
    <source>
        <dbReference type="SAM" id="SignalP"/>
    </source>
</evidence>
<dbReference type="Proteomes" id="UP001432027">
    <property type="component" value="Unassembled WGS sequence"/>
</dbReference>
<feature type="non-terminal residue" evidence="2">
    <location>
        <position position="1"/>
    </location>
</feature>
<keyword evidence="1" id="KW-0732">Signal</keyword>
<gene>
    <name evidence="2" type="ORF">PENTCL1PPCAC_26963</name>
</gene>
<evidence type="ECO:0000313" key="2">
    <source>
        <dbReference type="EMBL" id="GMT04789.1"/>
    </source>
</evidence>
<protein>
    <submittedName>
        <fullName evidence="2">Uncharacterized protein</fullName>
    </submittedName>
</protein>
<name>A0AAV5UCW3_9BILA</name>
<dbReference type="EMBL" id="BTSX01000006">
    <property type="protein sequence ID" value="GMT04789.1"/>
    <property type="molecule type" value="Genomic_DNA"/>
</dbReference>
<feature type="signal peptide" evidence="1">
    <location>
        <begin position="1"/>
        <end position="38"/>
    </location>
</feature>